<gene>
    <name evidence="2" type="ORF">CES85_5681</name>
</gene>
<dbReference type="SUPFAM" id="SSF54637">
    <property type="entry name" value="Thioesterase/thiol ester dehydrase-isomerase"/>
    <property type="match status" value="1"/>
</dbReference>
<dbReference type="OrthoDB" id="9796589at2"/>
<dbReference type="PANTHER" id="PTHR43664:SF1">
    <property type="entry name" value="BETA-METHYLMALYL-COA DEHYDRATASE"/>
    <property type="match status" value="1"/>
</dbReference>
<feature type="domain" description="MaoC-like" evidence="1">
    <location>
        <begin position="25"/>
        <end position="132"/>
    </location>
</feature>
<sequence>MSERLNQAQKLQRAFEDFFLGEVIVTDGRTIEASDISAFAGLTGDFFPLHVDEEYARKTPFGGRIAHGPLTFSISSGLMYQSGYYGMAIQNMLECQNMRALRPVRPGDTLRVRAEVVGLDEWKRPNLGKLTVAYSVLNQKDEEVMTYNMVMLAKRRNSEQAHG</sequence>
<protein>
    <submittedName>
        <fullName evidence="2">Metal-binding domain of MaoC dehydratase family protein</fullName>
    </submittedName>
</protein>
<dbReference type="KEGG" id="och:CES85_5681"/>
<evidence type="ECO:0000313" key="2">
    <source>
        <dbReference type="EMBL" id="ASV84877.1"/>
    </source>
</evidence>
<dbReference type="Pfam" id="PF01575">
    <property type="entry name" value="MaoC_dehydratas"/>
    <property type="match status" value="1"/>
</dbReference>
<evidence type="ECO:0000259" key="1">
    <source>
        <dbReference type="Pfam" id="PF01575"/>
    </source>
</evidence>
<dbReference type="RefSeq" id="WP_095445504.1">
    <property type="nucleotide sequence ID" value="NZ_CP022603.1"/>
</dbReference>
<dbReference type="InterPro" id="IPR002539">
    <property type="entry name" value="MaoC-like_dom"/>
</dbReference>
<reference evidence="2 3" key="1">
    <citation type="submission" date="2017-07" db="EMBL/GenBank/DDBJ databases">
        <title>Phylogenetic study on the rhizospheric bacterium Ochrobactrum sp. A44.</title>
        <authorList>
            <person name="Krzyzanowska D.M."/>
            <person name="Ossowicki A."/>
            <person name="Rajewska M."/>
            <person name="Maciag T."/>
            <person name="Kaczynski Z."/>
            <person name="Czerwicka M."/>
            <person name="Jafra S."/>
        </authorList>
    </citation>
    <scope>NUCLEOTIDE SEQUENCE [LARGE SCALE GENOMIC DNA]</scope>
    <source>
        <strain evidence="2 3">A44</strain>
    </source>
</reference>
<proteinExistence type="predicted"/>
<dbReference type="InterPro" id="IPR052342">
    <property type="entry name" value="MCH/BMMD"/>
</dbReference>
<dbReference type="InterPro" id="IPR029069">
    <property type="entry name" value="HotDog_dom_sf"/>
</dbReference>
<accession>A0A248UDH7</accession>
<evidence type="ECO:0000313" key="3">
    <source>
        <dbReference type="Proteomes" id="UP000215256"/>
    </source>
</evidence>
<organism evidence="2 3">
    <name type="scientific">Ochrobactrum quorumnocens</name>
    <dbReference type="NCBI Taxonomy" id="271865"/>
    <lineage>
        <taxon>Bacteria</taxon>
        <taxon>Pseudomonadati</taxon>
        <taxon>Pseudomonadota</taxon>
        <taxon>Alphaproteobacteria</taxon>
        <taxon>Hyphomicrobiales</taxon>
        <taxon>Brucellaceae</taxon>
        <taxon>Brucella/Ochrobactrum group</taxon>
        <taxon>Ochrobactrum</taxon>
    </lineage>
</organism>
<dbReference type="PANTHER" id="PTHR43664">
    <property type="entry name" value="MONOAMINE OXIDASE-RELATED"/>
    <property type="match status" value="1"/>
</dbReference>
<dbReference type="Gene3D" id="3.10.129.10">
    <property type="entry name" value="Hotdog Thioesterase"/>
    <property type="match status" value="1"/>
</dbReference>
<name>A0A248UDH7_9HYPH</name>
<dbReference type="Proteomes" id="UP000215256">
    <property type="component" value="Chromosome 2"/>
</dbReference>
<dbReference type="EMBL" id="CP022603">
    <property type="protein sequence ID" value="ASV84877.1"/>
    <property type="molecule type" value="Genomic_DNA"/>
</dbReference>
<dbReference type="AlphaFoldDB" id="A0A248UDH7"/>